<dbReference type="Pfam" id="PF00856">
    <property type="entry name" value="SET"/>
    <property type="match status" value="1"/>
</dbReference>
<protein>
    <recommendedName>
        <fullName evidence="13">Protein-lysine N-methyltransferase SMYD4</fullName>
    </recommendedName>
    <alternativeName>
        <fullName evidence="14">SET and MYND domain-containing protein 4</fullName>
    </alternativeName>
</protein>
<dbReference type="GO" id="GO:0008270">
    <property type="term" value="F:zinc ion binding"/>
    <property type="evidence" value="ECO:0007669"/>
    <property type="project" value="UniProtKB-KW"/>
</dbReference>
<dbReference type="SUPFAM" id="SSF144232">
    <property type="entry name" value="HIT/MYND zinc finger-like"/>
    <property type="match status" value="1"/>
</dbReference>
<dbReference type="SUPFAM" id="SSF48452">
    <property type="entry name" value="TPR-like"/>
    <property type="match status" value="1"/>
</dbReference>
<dbReference type="InterPro" id="IPR052097">
    <property type="entry name" value="SET-MYND_domain_protein"/>
</dbReference>
<dbReference type="PANTHER" id="PTHR46165:SF2">
    <property type="entry name" value="SET AND MYND DOMAIN-CONTAINING PROTEIN 4"/>
    <property type="match status" value="1"/>
</dbReference>
<dbReference type="InterPro" id="IPR001214">
    <property type="entry name" value="SET_dom"/>
</dbReference>
<dbReference type="Pfam" id="PF01753">
    <property type="entry name" value="zf-MYND"/>
    <property type="match status" value="1"/>
</dbReference>
<evidence type="ECO:0000256" key="13">
    <source>
        <dbReference type="ARBA" id="ARBA00093635"/>
    </source>
</evidence>
<dbReference type="InterPro" id="IPR002893">
    <property type="entry name" value="Znf_MYND"/>
</dbReference>
<keyword evidence="4" id="KW-0489">Methyltransferase</keyword>
<dbReference type="CDD" id="cd10536">
    <property type="entry name" value="SET_SMYD4"/>
    <property type="match status" value="1"/>
</dbReference>
<dbReference type="GO" id="GO:0008757">
    <property type="term" value="F:S-adenosylmethionine-dependent methyltransferase activity"/>
    <property type="evidence" value="ECO:0007669"/>
    <property type="project" value="UniProtKB-ARBA"/>
</dbReference>
<evidence type="ECO:0000256" key="3">
    <source>
        <dbReference type="ARBA" id="ARBA00022490"/>
    </source>
</evidence>
<dbReference type="PANTHER" id="PTHR46165">
    <property type="entry name" value="SET AND MYND DOMAIN-CONTAINING PROTEIN 4"/>
    <property type="match status" value="1"/>
</dbReference>
<dbReference type="InterPro" id="IPR044421">
    <property type="entry name" value="SMYD4_SET"/>
</dbReference>
<evidence type="ECO:0000259" key="16">
    <source>
        <dbReference type="PROSITE" id="PS50280"/>
    </source>
</evidence>
<feature type="domain" description="MYND-type" evidence="17">
    <location>
        <begin position="284"/>
        <end position="322"/>
    </location>
</feature>
<evidence type="ECO:0000256" key="7">
    <source>
        <dbReference type="ARBA" id="ARBA00022723"/>
    </source>
</evidence>
<dbReference type="InterPro" id="IPR046341">
    <property type="entry name" value="SET_dom_sf"/>
</dbReference>
<sequence length="754" mass="85356">MNGISCQPLLDRLTFALVKTGVISDLSKRKTELEKIKFCLGVEVTYSDVKINVQEEIQNLLDALYDKCEDHSKSEALAMKAKNQGSKAYLKKKDKEALNCFSESICLAPAESSVLPLALANRSAVLYQMRRYKEALQDMEWAEGACYPAALRHKLLVRRCRCYLSMGDIKKAREVLEACNNHIHLVPLEAKDKYETEVADLKQKIENHVPTSSTITSQENLQQPSLYGGENETVKYITNAFEMKENDKYGRHIVAVEDVMKGSEVFVEKPYAAILLPEHHKTHCHTCFSRLLTSFPCSGCRDAIFCNEECRRASRPWHQYECGILHILSSVGIAHLALRILLITGWKLHCYIREEVVEGKVAGFGEKGVYNGPDLIDRYRAVFHLLPHFNSCLLEDQLQYCLAAILLATAISDKTNFIKENMDENGEKTDLDVPHLASAVMRHIAQLVSNAHAITQLMPSDSGGHSRVEQIKQIRVASAIYPTASMMNHSCKPNIINSFYKDVLVIRTTEDIKPGDQVSNCYGPHYCRQTREERQEALKQQYFFTCKCEPCTQPKYMKSEASWSGFYCENCGGASSWMGNEDPGGCNTENNEGVLLCLQCHRVQRPSAHLVYTCSRVNSLHESGEEAIRKGNLPDAVSLLRNAIQIGSKVYLPENQYFLRVRDTLARALADSGDYENCTLELQECLQFMEQRYGPESIELAHEFLKYSEVLELAAAVNDKLQDELRMVKKRINDIFTLNYGPQWKIYLSTSAVK</sequence>
<comment type="catalytic activity">
    <reaction evidence="11">
        <text>L-lysyl-[protein] + S-adenosyl-L-methionine = N(6)-methyl-L-lysyl-[protein] + S-adenosyl-L-homocysteine + H(+)</text>
        <dbReference type="Rhea" id="RHEA:51736"/>
        <dbReference type="Rhea" id="RHEA-COMP:9752"/>
        <dbReference type="Rhea" id="RHEA-COMP:13053"/>
        <dbReference type="ChEBI" id="CHEBI:15378"/>
        <dbReference type="ChEBI" id="CHEBI:29969"/>
        <dbReference type="ChEBI" id="CHEBI:57856"/>
        <dbReference type="ChEBI" id="CHEBI:59789"/>
        <dbReference type="ChEBI" id="CHEBI:61929"/>
    </reaction>
</comment>
<evidence type="ECO:0000256" key="15">
    <source>
        <dbReference type="PROSITE-ProRule" id="PRU00134"/>
    </source>
</evidence>
<comment type="function">
    <text evidence="12">Protein-lysine N-methyltransferase. Monomethylates PRMT5, modulating its transcriptional activity. May also act as a histone methyltransferase. Plays a critical role in cardiac development. Acts as a key epigenetic regulator of gene expression during cardiac development via its dual activities as a methyltransferase and negative regulator of HDAC1.</text>
</comment>
<evidence type="ECO:0000256" key="4">
    <source>
        <dbReference type="ARBA" id="ARBA00022603"/>
    </source>
</evidence>
<keyword evidence="10" id="KW-0539">Nucleus</keyword>
<evidence type="ECO:0000256" key="5">
    <source>
        <dbReference type="ARBA" id="ARBA00022679"/>
    </source>
</evidence>
<dbReference type="InterPro" id="IPR011990">
    <property type="entry name" value="TPR-like_helical_dom_sf"/>
</dbReference>
<dbReference type="GO" id="GO:0008276">
    <property type="term" value="F:protein methyltransferase activity"/>
    <property type="evidence" value="ECO:0007669"/>
    <property type="project" value="UniProtKB-ARBA"/>
</dbReference>
<evidence type="ECO:0000256" key="2">
    <source>
        <dbReference type="ARBA" id="ARBA00004496"/>
    </source>
</evidence>
<evidence type="ECO:0000256" key="9">
    <source>
        <dbReference type="ARBA" id="ARBA00022833"/>
    </source>
</evidence>
<dbReference type="GO" id="GO:0042826">
    <property type="term" value="F:histone deacetylase binding"/>
    <property type="evidence" value="ECO:0007669"/>
    <property type="project" value="TreeGrafter"/>
</dbReference>
<evidence type="ECO:0000256" key="12">
    <source>
        <dbReference type="ARBA" id="ARBA00093423"/>
    </source>
</evidence>
<evidence type="ECO:0000256" key="8">
    <source>
        <dbReference type="ARBA" id="ARBA00022771"/>
    </source>
</evidence>
<dbReference type="Gene3D" id="6.10.140.2220">
    <property type="match status" value="1"/>
</dbReference>
<name>A0A0P4WGQ5_SCYOL</name>
<feature type="domain" description="SET" evidence="16">
    <location>
        <begin position="230"/>
        <end position="523"/>
    </location>
</feature>
<reference evidence="18" key="1">
    <citation type="submission" date="2015-09" db="EMBL/GenBank/DDBJ databases">
        <title>Scylla olivacea transcriptome.</title>
        <authorList>
            <person name="Ikhwanuddin M."/>
        </authorList>
    </citation>
    <scope>NUCLEOTIDE SEQUENCE</scope>
</reference>
<evidence type="ECO:0000256" key="6">
    <source>
        <dbReference type="ARBA" id="ARBA00022691"/>
    </source>
</evidence>
<dbReference type="GO" id="GO:0005737">
    <property type="term" value="C:cytoplasm"/>
    <property type="evidence" value="ECO:0007669"/>
    <property type="project" value="UniProtKB-SubCell"/>
</dbReference>
<dbReference type="GO" id="GO:0005634">
    <property type="term" value="C:nucleus"/>
    <property type="evidence" value="ECO:0007669"/>
    <property type="project" value="UniProtKB-SubCell"/>
</dbReference>
<keyword evidence="3" id="KW-0963">Cytoplasm</keyword>
<dbReference type="PROSITE" id="PS50280">
    <property type="entry name" value="SET"/>
    <property type="match status" value="1"/>
</dbReference>
<keyword evidence="9" id="KW-0862">Zinc</keyword>
<keyword evidence="5" id="KW-0808">Transferase</keyword>
<dbReference type="Gene3D" id="1.10.220.160">
    <property type="match status" value="1"/>
</dbReference>
<accession>A0A0P4WGQ5</accession>
<organism evidence="18">
    <name type="scientific">Scylla olivacea</name>
    <name type="common">Orange mud crab</name>
    <name type="synonym">Cancer olivacea</name>
    <dbReference type="NCBI Taxonomy" id="85551"/>
    <lineage>
        <taxon>Eukaryota</taxon>
        <taxon>Metazoa</taxon>
        <taxon>Ecdysozoa</taxon>
        <taxon>Arthropoda</taxon>
        <taxon>Crustacea</taxon>
        <taxon>Multicrustacea</taxon>
        <taxon>Malacostraca</taxon>
        <taxon>Eumalacostraca</taxon>
        <taxon>Eucarida</taxon>
        <taxon>Decapoda</taxon>
        <taxon>Pleocyemata</taxon>
        <taxon>Brachyura</taxon>
        <taxon>Eubrachyura</taxon>
        <taxon>Portunoidea</taxon>
        <taxon>Portunidae</taxon>
        <taxon>Portuninae</taxon>
        <taxon>Scylla</taxon>
    </lineage>
</organism>
<evidence type="ECO:0000256" key="11">
    <source>
        <dbReference type="ARBA" id="ARBA00048985"/>
    </source>
</evidence>
<keyword evidence="6" id="KW-0949">S-adenosyl-L-methionine</keyword>
<keyword evidence="8 15" id="KW-0863">Zinc-finger</keyword>
<proteinExistence type="predicted"/>
<dbReference type="AlphaFoldDB" id="A0A0P4WGQ5"/>
<evidence type="ECO:0000313" key="18">
    <source>
        <dbReference type="EMBL" id="JAI64923.1"/>
    </source>
</evidence>
<evidence type="ECO:0000256" key="1">
    <source>
        <dbReference type="ARBA" id="ARBA00004123"/>
    </source>
</evidence>
<evidence type="ECO:0000256" key="10">
    <source>
        <dbReference type="ARBA" id="ARBA00023242"/>
    </source>
</evidence>
<dbReference type="Gene3D" id="1.25.40.10">
    <property type="entry name" value="Tetratricopeptide repeat domain"/>
    <property type="match status" value="2"/>
</dbReference>
<dbReference type="EMBL" id="GDRN01063833">
    <property type="protein sequence ID" value="JAI64923.1"/>
    <property type="molecule type" value="Transcribed_RNA"/>
</dbReference>
<comment type="subcellular location">
    <subcellularLocation>
        <location evidence="2">Cytoplasm</location>
    </subcellularLocation>
    <subcellularLocation>
        <location evidence="1">Nucleus</location>
    </subcellularLocation>
</comment>
<dbReference type="PROSITE" id="PS50865">
    <property type="entry name" value="ZF_MYND_2"/>
    <property type="match status" value="1"/>
</dbReference>
<keyword evidence="7" id="KW-0479">Metal-binding</keyword>
<dbReference type="GO" id="GO:0032259">
    <property type="term" value="P:methylation"/>
    <property type="evidence" value="ECO:0007669"/>
    <property type="project" value="UniProtKB-KW"/>
</dbReference>
<dbReference type="GO" id="GO:0008170">
    <property type="term" value="F:N-methyltransferase activity"/>
    <property type="evidence" value="ECO:0007669"/>
    <property type="project" value="UniProtKB-ARBA"/>
</dbReference>
<dbReference type="Gene3D" id="2.170.270.10">
    <property type="entry name" value="SET domain"/>
    <property type="match status" value="1"/>
</dbReference>
<dbReference type="SUPFAM" id="SSF82199">
    <property type="entry name" value="SET domain"/>
    <property type="match status" value="1"/>
</dbReference>
<evidence type="ECO:0000256" key="14">
    <source>
        <dbReference type="ARBA" id="ARBA00093680"/>
    </source>
</evidence>
<evidence type="ECO:0000259" key="17">
    <source>
        <dbReference type="PROSITE" id="PS50865"/>
    </source>
</evidence>